<dbReference type="AlphaFoldDB" id="A0AAW7ZCS7"/>
<name>A0AAW7ZCS7_9FIRM</name>
<dbReference type="RefSeq" id="WP_304542234.1">
    <property type="nucleotide sequence ID" value="NZ_JARPTC010000010.1"/>
</dbReference>
<reference evidence="2" key="2">
    <citation type="submission" date="2023-03" db="EMBL/GenBank/DDBJ databases">
        <authorList>
            <person name="Zhang Z."/>
        </authorList>
    </citation>
    <scope>NUCLEOTIDE SEQUENCE</scope>
    <source>
        <strain evidence="2">DSA</strain>
    </source>
</reference>
<dbReference type="PANTHER" id="PTHR39165:SF1">
    <property type="entry name" value="DUF456 DOMAIN-CONTAINING PROTEIN"/>
    <property type="match status" value="1"/>
</dbReference>
<dbReference type="InterPro" id="IPR007403">
    <property type="entry name" value="DUF456"/>
</dbReference>
<keyword evidence="3" id="KW-1185">Reference proteome</keyword>
<dbReference type="PANTHER" id="PTHR39165">
    <property type="entry name" value="IG HYPOTHETICAL 17883"/>
    <property type="match status" value="1"/>
</dbReference>
<accession>A0AAW7ZCS7</accession>
<keyword evidence="1" id="KW-0812">Transmembrane</keyword>
<reference evidence="2" key="1">
    <citation type="journal article" date="2023" name="J. Hazard. Mater.">
        <title>Anaerobic biodegradation of pyrene and benzo[a]pyrene by a new sulfate-reducing Desulforamulus aquiferis strain DSA.</title>
        <authorList>
            <person name="Zhang Z."/>
            <person name="Sun J."/>
            <person name="Gong X."/>
            <person name="Wang C."/>
            <person name="Wang H."/>
        </authorList>
    </citation>
    <scope>NUCLEOTIDE SEQUENCE</scope>
    <source>
        <strain evidence="2">DSA</strain>
    </source>
</reference>
<proteinExistence type="predicted"/>
<keyword evidence="1" id="KW-0472">Membrane</keyword>
<feature type="transmembrane region" description="Helical" evidence="1">
    <location>
        <begin position="133"/>
        <end position="156"/>
    </location>
</feature>
<feature type="transmembrane region" description="Helical" evidence="1">
    <location>
        <begin position="6"/>
        <end position="39"/>
    </location>
</feature>
<keyword evidence="1" id="KW-1133">Transmembrane helix</keyword>
<organism evidence="2 3">
    <name type="scientific">Desulforamulus aquiferis</name>
    <dbReference type="NCBI Taxonomy" id="1397668"/>
    <lineage>
        <taxon>Bacteria</taxon>
        <taxon>Bacillati</taxon>
        <taxon>Bacillota</taxon>
        <taxon>Clostridia</taxon>
        <taxon>Eubacteriales</taxon>
        <taxon>Peptococcaceae</taxon>
        <taxon>Desulforamulus</taxon>
    </lineage>
</organism>
<evidence type="ECO:0000313" key="2">
    <source>
        <dbReference type="EMBL" id="MDO7787093.1"/>
    </source>
</evidence>
<feature type="transmembrane region" description="Helical" evidence="1">
    <location>
        <begin position="51"/>
        <end position="72"/>
    </location>
</feature>
<dbReference type="Proteomes" id="UP001172911">
    <property type="component" value="Unassembled WGS sequence"/>
</dbReference>
<feature type="transmembrane region" description="Helical" evidence="1">
    <location>
        <begin position="84"/>
        <end position="112"/>
    </location>
</feature>
<evidence type="ECO:0000313" key="3">
    <source>
        <dbReference type="Proteomes" id="UP001172911"/>
    </source>
</evidence>
<dbReference type="Pfam" id="PF04306">
    <property type="entry name" value="DUF456"/>
    <property type="match status" value="1"/>
</dbReference>
<sequence>MSIPGLIVAGIFFAAGMLGTFLPVLPGAPLILIGMLIYGFFEQFANLTWQFFLGQFILVLLVFGVDYLAGIWGVKRFGGSKHGIYGSLIGAVLGIFVLGPLGIILGPFLGAVVGELIAYKKADQAVRAGIGTLVGFLGGSLLKLSVQLLMIVWFFYVIS</sequence>
<evidence type="ECO:0000256" key="1">
    <source>
        <dbReference type="SAM" id="Phobius"/>
    </source>
</evidence>
<gene>
    <name evidence="2" type="ORF">P6N53_07670</name>
</gene>
<protein>
    <submittedName>
        <fullName evidence="2">DUF456 domain-containing protein</fullName>
    </submittedName>
</protein>
<comment type="caution">
    <text evidence="2">The sequence shown here is derived from an EMBL/GenBank/DDBJ whole genome shotgun (WGS) entry which is preliminary data.</text>
</comment>
<dbReference type="EMBL" id="JARPTC010000010">
    <property type="protein sequence ID" value="MDO7787093.1"/>
    <property type="molecule type" value="Genomic_DNA"/>
</dbReference>